<sequence length="399" mass="45819">MDVRRIKEEVDPDFFSDAHSRTGPAKLGDSCESKVLEVVRESNTNMNGDVSLGTKVDESNSDDILLYFTAMPFWVDQCTSEFHDSNERESASSYLCKLSSCVLRTGHLGTIWVNEPILDFGRKDKFVVTAWSRDRNAGLVEREGDLLIQRAREIHMKTIRIIKVSNTFSIRRIETEAEMIDVVILGLILGDQVPFGNDEAVARHRVHVSSIPDKDEMYTKALERDVEVCLFENLVVIGILTFREAEIGEGKMFGLELELETTKVVVIMERLEEAEDRQKSYANNSRKPLEFEVENRELLKVTPWKDVVHFGKKGKDIKVKKSKNDPKPTRNEETSTRERFEANLKSRIKIVVEKSQEHKRKGQKIEGERPFPVLKSTRARSVKFQSYSILHFGRKKQRG</sequence>
<feature type="region of interest" description="Disordered" evidence="1">
    <location>
        <begin position="317"/>
        <end position="337"/>
    </location>
</feature>
<protein>
    <submittedName>
        <fullName evidence="2">Uncharacterized protein</fullName>
    </submittedName>
</protein>
<dbReference type="Proteomes" id="UP001151760">
    <property type="component" value="Unassembled WGS sequence"/>
</dbReference>
<organism evidence="2 3">
    <name type="scientific">Tanacetum coccineum</name>
    <dbReference type="NCBI Taxonomy" id="301880"/>
    <lineage>
        <taxon>Eukaryota</taxon>
        <taxon>Viridiplantae</taxon>
        <taxon>Streptophyta</taxon>
        <taxon>Embryophyta</taxon>
        <taxon>Tracheophyta</taxon>
        <taxon>Spermatophyta</taxon>
        <taxon>Magnoliopsida</taxon>
        <taxon>eudicotyledons</taxon>
        <taxon>Gunneridae</taxon>
        <taxon>Pentapetalae</taxon>
        <taxon>asterids</taxon>
        <taxon>campanulids</taxon>
        <taxon>Asterales</taxon>
        <taxon>Asteraceae</taxon>
        <taxon>Asteroideae</taxon>
        <taxon>Anthemideae</taxon>
        <taxon>Anthemidinae</taxon>
        <taxon>Tanacetum</taxon>
    </lineage>
</organism>
<comment type="caution">
    <text evidence="2">The sequence shown here is derived from an EMBL/GenBank/DDBJ whole genome shotgun (WGS) entry which is preliminary data.</text>
</comment>
<evidence type="ECO:0000256" key="1">
    <source>
        <dbReference type="SAM" id="MobiDB-lite"/>
    </source>
</evidence>
<evidence type="ECO:0000313" key="3">
    <source>
        <dbReference type="Proteomes" id="UP001151760"/>
    </source>
</evidence>
<dbReference type="EMBL" id="BQNB010016789">
    <property type="protein sequence ID" value="GJT55810.1"/>
    <property type="molecule type" value="Genomic_DNA"/>
</dbReference>
<gene>
    <name evidence="2" type="ORF">Tco_0990864</name>
</gene>
<evidence type="ECO:0000313" key="2">
    <source>
        <dbReference type="EMBL" id="GJT55810.1"/>
    </source>
</evidence>
<name>A0ABQ5EXX0_9ASTR</name>
<reference evidence="2" key="1">
    <citation type="journal article" date="2022" name="Int. J. Mol. Sci.">
        <title>Draft Genome of Tanacetum Coccineum: Genomic Comparison of Closely Related Tanacetum-Family Plants.</title>
        <authorList>
            <person name="Yamashiro T."/>
            <person name="Shiraishi A."/>
            <person name="Nakayama K."/>
            <person name="Satake H."/>
        </authorList>
    </citation>
    <scope>NUCLEOTIDE SEQUENCE</scope>
</reference>
<reference evidence="2" key="2">
    <citation type="submission" date="2022-01" db="EMBL/GenBank/DDBJ databases">
        <authorList>
            <person name="Yamashiro T."/>
            <person name="Shiraishi A."/>
            <person name="Satake H."/>
            <person name="Nakayama K."/>
        </authorList>
    </citation>
    <scope>NUCLEOTIDE SEQUENCE</scope>
</reference>
<accession>A0ABQ5EXX0</accession>
<keyword evidence="3" id="KW-1185">Reference proteome</keyword>
<proteinExistence type="predicted"/>